<evidence type="ECO:0000313" key="6">
    <source>
        <dbReference type="EMBL" id="KAJ7752565.1"/>
    </source>
</evidence>
<dbReference type="InterPro" id="IPR002893">
    <property type="entry name" value="Znf_MYND"/>
</dbReference>
<evidence type="ECO:0000256" key="2">
    <source>
        <dbReference type="ARBA" id="ARBA00022771"/>
    </source>
</evidence>
<reference evidence="6" key="1">
    <citation type="submission" date="2023-03" db="EMBL/GenBank/DDBJ databases">
        <title>Massive genome expansion in bonnet fungi (Mycena s.s.) driven by repeated elements and novel gene families across ecological guilds.</title>
        <authorList>
            <consortium name="Lawrence Berkeley National Laboratory"/>
            <person name="Harder C.B."/>
            <person name="Miyauchi S."/>
            <person name="Viragh M."/>
            <person name="Kuo A."/>
            <person name="Thoen E."/>
            <person name="Andreopoulos B."/>
            <person name="Lu D."/>
            <person name="Skrede I."/>
            <person name="Drula E."/>
            <person name="Henrissat B."/>
            <person name="Morin E."/>
            <person name="Kohler A."/>
            <person name="Barry K."/>
            <person name="LaButti K."/>
            <person name="Morin E."/>
            <person name="Salamov A."/>
            <person name="Lipzen A."/>
            <person name="Mereny Z."/>
            <person name="Hegedus B."/>
            <person name="Baldrian P."/>
            <person name="Stursova M."/>
            <person name="Weitz H."/>
            <person name="Taylor A."/>
            <person name="Grigoriev I.V."/>
            <person name="Nagy L.G."/>
            <person name="Martin F."/>
            <person name="Kauserud H."/>
        </authorList>
    </citation>
    <scope>NUCLEOTIDE SEQUENCE</scope>
    <source>
        <strain evidence="6">CBHHK182m</strain>
    </source>
</reference>
<dbReference type="Pfam" id="PF01753">
    <property type="entry name" value="zf-MYND"/>
    <property type="match status" value="1"/>
</dbReference>
<dbReference type="GO" id="GO:0008270">
    <property type="term" value="F:zinc ion binding"/>
    <property type="evidence" value="ECO:0007669"/>
    <property type="project" value="UniProtKB-KW"/>
</dbReference>
<keyword evidence="1" id="KW-0479">Metal-binding</keyword>
<evidence type="ECO:0000256" key="1">
    <source>
        <dbReference type="ARBA" id="ARBA00022723"/>
    </source>
</evidence>
<dbReference type="EMBL" id="JARKIB010000058">
    <property type="protein sequence ID" value="KAJ7752565.1"/>
    <property type="molecule type" value="Genomic_DNA"/>
</dbReference>
<evidence type="ECO:0000256" key="4">
    <source>
        <dbReference type="PROSITE-ProRule" id="PRU00134"/>
    </source>
</evidence>
<keyword evidence="3" id="KW-0862">Zinc</keyword>
<accession>A0AAD7IXK6</accession>
<dbReference type="Gene3D" id="6.10.140.2220">
    <property type="match status" value="1"/>
</dbReference>
<feature type="domain" description="MYND-type" evidence="5">
    <location>
        <begin position="457"/>
        <end position="499"/>
    </location>
</feature>
<evidence type="ECO:0000256" key="3">
    <source>
        <dbReference type="ARBA" id="ARBA00022833"/>
    </source>
</evidence>
<name>A0AAD7IXK6_9AGAR</name>
<dbReference type="SUPFAM" id="SSF144232">
    <property type="entry name" value="HIT/MYND zinc finger-like"/>
    <property type="match status" value="1"/>
</dbReference>
<protein>
    <recommendedName>
        <fullName evidence="5">MYND-type domain-containing protein</fullName>
    </recommendedName>
</protein>
<gene>
    <name evidence="6" type="ORF">B0H16DRAFT_1836687</name>
</gene>
<keyword evidence="2 4" id="KW-0863">Zinc-finger</keyword>
<evidence type="ECO:0000313" key="7">
    <source>
        <dbReference type="Proteomes" id="UP001215598"/>
    </source>
</evidence>
<comment type="caution">
    <text evidence="6">The sequence shown here is derived from an EMBL/GenBank/DDBJ whole genome shotgun (WGS) entry which is preliminary data.</text>
</comment>
<dbReference type="PROSITE" id="PS50865">
    <property type="entry name" value="ZF_MYND_2"/>
    <property type="match status" value="1"/>
</dbReference>
<organism evidence="6 7">
    <name type="scientific">Mycena metata</name>
    <dbReference type="NCBI Taxonomy" id="1033252"/>
    <lineage>
        <taxon>Eukaryota</taxon>
        <taxon>Fungi</taxon>
        <taxon>Dikarya</taxon>
        <taxon>Basidiomycota</taxon>
        <taxon>Agaricomycotina</taxon>
        <taxon>Agaricomycetes</taxon>
        <taxon>Agaricomycetidae</taxon>
        <taxon>Agaricales</taxon>
        <taxon>Marasmiineae</taxon>
        <taxon>Mycenaceae</taxon>
        <taxon>Mycena</taxon>
    </lineage>
</organism>
<sequence length="638" mass="71676">MHQALRLEMLSLLPISLRRFASPAANGSLLDFKRLMAALSARKDMQVLTPCLPVFYANLDPATIPSEDHLFTLPVQQAVLALHGLQLLLNTEHEYTPPAAAELWQRIWPWVVFLDTCRDVILSSVPGADISFDLLLFIERLNFDSDARFLIEQTPDVRSLVAHAWIRLFDIPDGPPKWDGFASLRTFLYHDVAVDQPANLLELVDGCGGPAGFASLVIKTLRLFLAEKGTIMSEANVQFYDDFTAFLLDVSVGGWEEGGGIPVFDALISAGIITPVTAMIVAISDSPTIREKGREVDDEVDEDEDIDEDDEGQLLDAFRLLATLFESGSFKGIADAIAAGLLSAIIRASVRCMDTDNLESTDLWRIVVDMLPGALVYHPVVVQLESQIAEIERLATDSIFRASPIYKKWACFVQIGRDRVQLLNEYRAAGWAKHCACDNIEVGAIFPDSSRDFKFQPFQCGVIERKIEFKRCSRCQRVYYCSFECQKLDWTKGGHRDILTMGVENPHLDTRALGFMRALLEKDDFPEDDGRAYPGRLTVTVRNYVHGGALVGVYPLEDLRKEDKTNEVCWDECIANAARSGSRTTLHLMVVWDEGGDRFWMFTQHRDHDTPTVQDRLTKTLAKLRGMDMDPSLRMTYQ</sequence>
<dbReference type="Proteomes" id="UP001215598">
    <property type="component" value="Unassembled WGS sequence"/>
</dbReference>
<evidence type="ECO:0000259" key="5">
    <source>
        <dbReference type="PROSITE" id="PS50865"/>
    </source>
</evidence>
<proteinExistence type="predicted"/>
<dbReference type="AlphaFoldDB" id="A0AAD7IXK6"/>
<keyword evidence="7" id="KW-1185">Reference proteome</keyword>